<reference evidence="9" key="4">
    <citation type="submission" date="2019-03" db="UniProtKB">
        <authorList>
            <consortium name="EnsemblPlants"/>
        </authorList>
    </citation>
    <scope>IDENTIFICATION</scope>
</reference>
<evidence type="ECO:0000256" key="7">
    <source>
        <dbReference type="ARBA" id="ARBA00023316"/>
    </source>
</evidence>
<evidence type="ECO:0000256" key="3">
    <source>
        <dbReference type="ARBA" id="ARBA00022512"/>
    </source>
</evidence>
<keyword evidence="3" id="KW-0134">Cell wall</keyword>
<keyword evidence="10" id="KW-1185">Reference proteome</keyword>
<evidence type="ECO:0000313" key="9">
    <source>
        <dbReference type="EnsemblPlants" id="AET1Gv20991600.5"/>
    </source>
</evidence>
<dbReference type="SUPFAM" id="SSF51126">
    <property type="entry name" value="Pectin lyase-like"/>
    <property type="match status" value="1"/>
</dbReference>
<dbReference type="InterPro" id="IPR000743">
    <property type="entry name" value="Glyco_hydro_28"/>
</dbReference>
<keyword evidence="7" id="KW-0961">Cell wall biogenesis/degradation</keyword>
<dbReference type="Gene3D" id="2.160.20.10">
    <property type="entry name" value="Single-stranded right-handed beta-helix, Pectin lyase-like"/>
    <property type="match status" value="1"/>
</dbReference>
<keyword evidence="5 8" id="KW-0378">Hydrolase</keyword>
<dbReference type="Gramene" id="AET1Gv20991600.5">
    <property type="protein sequence ID" value="AET1Gv20991600.5"/>
    <property type="gene ID" value="AET1Gv20991600"/>
</dbReference>
<dbReference type="EnsemblPlants" id="AET1Gv20991600.5">
    <property type="protein sequence ID" value="AET1Gv20991600.5"/>
    <property type="gene ID" value="AET1Gv20991600"/>
</dbReference>
<dbReference type="EnsemblPlants" id="AET1Gv20991600.6">
    <property type="protein sequence ID" value="AET1Gv20991600.6"/>
    <property type="gene ID" value="AET1Gv20991600"/>
</dbReference>
<dbReference type="EnsemblPlants" id="AET1Gv20991600.1">
    <property type="protein sequence ID" value="AET1Gv20991600.1"/>
    <property type="gene ID" value="AET1Gv20991600"/>
</dbReference>
<evidence type="ECO:0000313" key="10">
    <source>
        <dbReference type="Proteomes" id="UP000015105"/>
    </source>
</evidence>
<evidence type="ECO:0000256" key="2">
    <source>
        <dbReference type="ARBA" id="ARBA00008834"/>
    </source>
</evidence>
<dbReference type="GO" id="GO:0071555">
    <property type="term" value="P:cell wall organization"/>
    <property type="evidence" value="ECO:0007669"/>
    <property type="project" value="UniProtKB-KW"/>
</dbReference>
<accession>A0A453A068</accession>
<dbReference type="Proteomes" id="UP000015105">
    <property type="component" value="Chromosome 1D"/>
</dbReference>
<name>A0A453A068_AEGTS</name>
<comment type="similarity">
    <text evidence="2 8">Belongs to the glycosyl hydrolase 28 family.</text>
</comment>
<evidence type="ECO:0000256" key="4">
    <source>
        <dbReference type="ARBA" id="ARBA00022525"/>
    </source>
</evidence>
<dbReference type="GO" id="GO:0005975">
    <property type="term" value="P:carbohydrate metabolic process"/>
    <property type="evidence" value="ECO:0007669"/>
    <property type="project" value="InterPro"/>
</dbReference>
<dbReference type="AlphaFoldDB" id="A0A453A068"/>
<evidence type="ECO:0000256" key="5">
    <source>
        <dbReference type="ARBA" id="ARBA00022801"/>
    </source>
</evidence>
<dbReference type="Gramene" id="AET1Gv20991600.6">
    <property type="protein sequence ID" value="AET1Gv20991600.6"/>
    <property type="gene ID" value="AET1Gv20991600"/>
</dbReference>
<reference evidence="10" key="1">
    <citation type="journal article" date="2014" name="Science">
        <title>Ancient hybridizations among the ancestral genomes of bread wheat.</title>
        <authorList>
            <consortium name="International Wheat Genome Sequencing Consortium,"/>
            <person name="Marcussen T."/>
            <person name="Sandve S.R."/>
            <person name="Heier L."/>
            <person name="Spannagl M."/>
            <person name="Pfeifer M."/>
            <person name="Jakobsen K.S."/>
            <person name="Wulff B.B."/>
            <person name="Steuernagel B."/>
            <person name="Mayer K.F."/>
            <person name="Olsen O.A."/>
        </authorList>
    </citation>
    <scope>NUCLEOTIDE SEQUENCE [LARGE SCALE GENOMIC DNA]</scope>
    <source>
        <strain evidence="10">cv. AL8/78</strain>
    </source>
</reference>
<organism evidence="9 10">
    <name type="scientific">Aegilops tauschii subsp. strangulata</name>
    <name type="common">Goatgrass</name>
    <dbReference type="NCBI Taxonomy" id="200361"/>
    <lineage>
        <taxon>Eukaryota</taxon>
        <taxon>Viridiplantae</taxon>
        <taxon>Streptophyta</taxon>
        <taxon>Embryophyta</taxon>
        <taxon>Tracheophyta</taxon>
        <taxon>Spermatophyta</taxon>
        <taxon>Magnoliopsida</taxon>
        <taxon>Liliopsida</taxon>
        <taxon>Poales</taxon>
        <taxon>Poaceae</taxon>
        <taxon>BOP clade</taxon>
        <taxon>Pooideae</taxon>
        <taxon>Triticodae</taxon>
        <taxon>Triticeae</taxon>
        <taxon>Triticinae</taxon>
        <taxon>Aegilops</taxon>
    </lineage>
</organism>
<reference evidence="10" key="2">
    <citation type="journal article" date="2017" name="Nat. Plants">
        <title>The Aegilops tauschii genome reveals multiple impacts of transposons.</title>
        <authorList>
            <person name="Zhao G."/>
            <person name="Zou C."/>
            <person name="Li K."/>
            <person name="Wang K."/>
            <person name="Li T."/>
            <person name="Gao L."/>
            <person name="Zhang X."/>
            <person name="Wang H."/>
            <person name="Yang Z."/>
            <person name="Liu X."/>
            <person name="Jiang W."/>
            <person name="Mao L."/>
            <person name="Kong X."/>
            <person name="Jiao Y."/>
            <person name="Jia J."/>
        </authorList>
    </citation>
    <scope>NUCLEOTIDE SEQUENCE [LARGE SCALE GENOMIC DNA]</scope>
    <source>
        <strain evidence="10">cv. AL8/78</strain>
    </source>
</reference>
<keyword evidence="4" id="KW-0964">Secreted</keyword>
<comment type="subcellular location">
    <subcellularLocation>
        <location evidence="1">Secreted</location>
        <location evidence="1">Cell wall</location>
    </subcellularLocation>
</comment>
<evidence type="ECO:0000256" key="6">
    <source>
        <dbReference type="ARBA" id="ARBA00023295"/>
    </source>
</evidence>
<reference evidence="9" key="3">
    <citation type="journal article" date="2017" name="Nature">
        <title>Genome sequence of the progenitor of the wheat D genome Aegilops tauschii.</title>
        <authorList>
            <person name="Luo M.C."/>
            <person name="Gu Y.Q."/>
            <person name="Puiu D."/>
            <person name="Wang H."/>
            <person name="Twardziok S.O."/>
            <person name="Deal K.R."/>
            <person name="Huo N."/>
            <person name="Zhu T."/>
            <person name="Wang L."/>
            <person name="Wang Y."/>
            <person name="McGuire P.E."/>
            <person name="Liu S."/>
            <person name="Long H."/>
            <person name="Ramasamy R.K."/>
            <person name="Rodriguez J.C."/>
            <person name="Van S.L."/>
            <person name="Yuan L."/>
            <person name="Wang Z."/>
            <person name="Xia Z."/>
            <person name="Xiao L."/>
            <person name="Anderson O.D."/>
            <person name="Ouyang S."/>
            <person name="Liang Y."/>
            <person name="Zimin A.V."/>
            <person name="Pertea G."/>
            <person name="Qi P."/>
            <person name="Bennetzen J.L."/>
            <person name="Dai X."/>
            <person name="Dawson M.W."/>
            <person name="Muller H.G."/>
            <person name="Kugler K."/>
            <person name="Rivarola-Duarte L."/>
            <person name="Spannagl M."/>
            <person name="Mayer K.F.X."/>
            <person name="Lu F.H."/>
            <person name="Bevan M.W."/>
            <person name="Leroy P."/>
            <person name="Li P."/>
            <person name="You F.M."/>
            <person name="Sun Q."/>
            <person name="Liu Z."/>
            <person name="Lyons E."/>
            <person name="Wicker T."/>
            <person name="Salzberg S.L."/>
            <person name="Devos K.M."/>
            <person name="Dvorak J."/>
        </authorList>
    </citation>
    <scope>NUCLEOTIDE SEQUENCE [LARGE SCALE GENOMIC DNA]</scope>
    <source>
        <strain evidence="9">cv. AL8/78</strain>
    </source>
</reference>
<dbReference type="Gramene" id="AET1Gv20991600.1">
    <property type="protein sequence ID" value="AET1Gv20991600.1"/>
    <property type="gene ID" value="AET1Gv20991600"/>
</dbReference>
<dbReference type="PANTHER" id="PTHR31375">
    <property type="match status" value="1"/>
</dbReference>
<proteinExistence type="inferred from homology"/>
<evidence type="ECO:0000256" key="1">
    <source>
        <dbReference type="ARBA" id="ARBA00004191"/>
    </source>
</evidence>
<evidence type="ECO:0000256" key="8">
    <source>
        <dbReference type="RuleBase" id="RU361169"/>
    </source>
</evidence>
<dbReference type="InterPro" id="IPR012334">
    <property type="entry name" value="Pectin_lyas_fold"/>
</dbReference>
<dbReference type="EnsemblPlants" id="AET1Gv20991600.3">
    <property type="protein sequence ID" value="AET1Gv20991600.3"/>
    <property type="gene ID" value="AET1Gv20991600"/>
</dbReference>
<dbReference type="Gramene" id="AET1Gv20991600.3">
    <property type="protein sequence ID" value="AET1Gv20991600.3"/>
    <property type="gene ID" value="AET1Gv20991600"/>
</dbReference>
<dbReference type="GO" id="GO:0004650">
    <property type="term" value="F:polygalacturonase activity"/>
    <property type="evidence" value="ECO:0007669"/>
    <property type="project" value="InterPro"/>
</dbReference>
<protein>
    <recommendedName>
        <fullName evidence="11">Polygalacturonase</fullName>
    </recommendedName>
</protein>
<dbReference type="Pfam" id="PF00295">
    <property type="entry name" value="Glyco_hydro_28"/>
    <property type="match status" value="1"/>
</dbReference>
<dbReference type="InterPro" id="IPR011050">
    <property type="entry name" value="Pectin_lyase_fold/virulence"/>
</dbReference>
<keyword evidence="6 8" id="KW-0326">Glycosidase</keyword>
<evidence type="ECO:0008006" key="11">
    <source>
        <dbReference type="Google" id="ProtNLM"/>
    </source>
</evidence>
<sequence length="186" mass="20710">MCLQHHCKRCQHVQNNDRCQDQDLAGNHKETATQFIQQGPLRIHISNHTRLSMQGGSGLVQGIRFSNIHMSEVQTPIMIDQFYCDKTSCTNQSSAVAVSGVQYENIRGTFTFKPAHFACSDSSPCSEITLTGIQLRPLTVPQYHICSSPFCWQAFGELYTPTIPPISCLQLGKPAGNRVLSDHDQC</sequence>
<reference evidence="9" key="5">
    <citation type="journal article" date="2021" name="G3 (Bethesda)">
        <title>Aegilops tauschii genome assembly Aet v5.0 features greater sequence contiguity and improved annotation.</title>
        <authorList>
            <person name="Wang L."/>
            <person name="Zhu T."/>
            <person name="Rodriguez J.C."/>
            <person name="Deal K.R."/>
            <person name="Dubcovsky J."/>
            <person name="McGuire P.E."/>
            <person name="Lux T."/>
            <person name="Spannagl M."/>
            <person name="Mayer K.F.X."/>
            <person name="Baldrich P."/>
            <person name="Meyers B.C."/>
            <person name="Huo N."/>
            <person name="Gu Y.Q."/>
            <person name="Zhou H."/>
            <person name="Devos K.M."/>
            <person name="Bennetzen J.L."/>
            <person name="Unver T."/>
            <person name="Budak H."/>
            <person name="Gulick P.J."/>
            <person name="Galiba G."/>
            <person name="Kalapos B."/>
            <person name="Nelson D.R."/>
            <person name="Li P."/>
            <person name="You F.M."/>
            <person name="Luo M.C."/>
            <person name="Dvorak J."/>
        </authorList>
    </citation>
    <scope>NUCLEOTIDE SEQUENCE [LARGE SCALE GENOMIC DNA]</scope>
    <source>
        <strain evidence="9">cv. AL8/78</strain>
    </source>
</reference>